<dbReference type="Pfam" id="PF00132">
    <property type="entry name" value="Hexapep"/>
    <property type="match status" value="1"/>
</dbReference>
<dbReference type="PROSITE" id="PS00101">
    <property type="entry name" value="HEXAPEP_TRANSFERASES"/>
    <property type="match status" value="1"/>
</dbReference>
<keyword evidence="5" id="KW-0457">Lysine biosynthesis</keyword>
<keyword evidence="1" id="KW-0028">Amino-acid biosynthesis</keyword>
<evidence type="ECO:0000256" key="1">
    <source>
        <dbReference type="ARBA" id="ARBA00022605"/>
    </source>
</evidence>
<dbReference type="GO" id="GO:0009085">
    <property type="term" value="P:lysine biosynthetic process"/>
    <property type="evidence" value="ECO:0007669"/>
    <property type="project" value="UniProtKB-KW"/>
</dbReference>
<gene>
    <name evidence="6" type="ORF">BRCON_1489</name>
</gene>
<dbReference type="Gene3D" id="2.160.10.10">
    <property type="entry name" value="Hexapeptide repeat proteins"/>
    <property type="match status" value="1"/>
</dbReference>
<dbReference type="InterPro" id="IPR011004">
    <property type="entry name" value="Trimer_LpxA-like_sf"/>
</dbReference>
<dbReference type="EMBL" id="CP030759">
    <property type="protein sequence ID" value="AXA36266.1"/>
    <property type="molecule type" value="Genomic_DNA"/>
</dbReference>
<keyword evidence="2 6" id="KW-0808">Transferase</keyword>
<keyword evidence="4" id="KW-0220">Diaminopimelate biosynthesis</keyword>
<proteinExistence type="predicted"/>
<dbReference type="CDD" id="cd03358">
    <property type="entry name" value="LbH_WxcM_N_like"/>
    <property type="match status" value="1"/>
</dbReference>
<evidence type="ECO:0000313" key="6">
    <source>
        <dbReference type="EMBL" id="AXA36266.1"/>
    </source>
</evidence>
<dbReference type="GO" id="GO:0016740">
    <property type="term" value="F:transferase activity"/>
    <property type="evidence" value="ECO:0007669"/>
    <property type="project" value="UniProtKB-KW"/>
</dbReference>
<protein>
    <submittedName>
        <fullName evidence="6">Acetyl/acyl transferase related protein</fullName>
    </submittedName>
</protein>
<dbReference type="SUPFAM" id="SSF51161">
    <property type="entry name" value="Trimeric LpxA-like enzymes"/>
    <property type="match status" value="1"/>
</dbReference>
<name>A0A2Z4Y5N8_SUMC1</name>
<dbReference type="PANTHER" id="PTHR43300">
    <property type="entry name" value="ACETYLTRANSFERASE"/>
    <property type="match status" value="1"/>
</dbReference>
<organism evidence="6 7">
    <name type="scientific">Sumerlaea chitinivorans</name>
    <dbReference type="NCBI Taxonomy" id="2250252"/>
    <lineage>
        <taxon>Bacteria</taxon>
        <taxon>Candidatus Sumerlaeota</taxon>
        <taxon>Candidatus Sumerlaeia</taxon>
        <taxon>Candidatus Sumerlaeales</taxon>
        <taxon>Candidatus Sumerlaeaceae</taxon>
        <taxon>Candidatus Sumerlaea</taxon>
    </lineage>
</organism>
<reference evidence="6 7" key="1">
    <citation type="submission" date="2018-05" db="EMBL/GenBank/DDBJ databases">
        <title>A metagenomic window into the 2 km-deep terrestrial subsurface aquifer revealed taxonomically and functionally diverse microbial community comprising novel uncultured bacterial lineages.</title>
        <authorList>
            <person name="Kadnikov V.V."/>
            <person name="Mardanov A.V."/>
            <person name="Beletsky A.V."/>
            <person name="Banks D."/>
            <person name="Pimenov N.V."/>
            <person name="Frank Y.A."/>
            <person name="Karnachuk O.V."/>
            <person name="Ravin N.V."/>
        </authorList>
    </citation>
    <scope>NUCLEOTIDE SEQUENCE [LARGE SCALE GENOMIC DNA]</scope>
    <source>
        <strain evidence="6">BY</strain>
    </source>
</reference>
<evidence type="ECO:0000313" key="7">
    <source>
        <dbReference type="Proteomes" id="UP000262583"/>
    </source>
</evidence>
<evidence type="ECO:0000256" key="3">
    <source>
        <dbReference type="ARBA" id="ARBA00022737"/>
    </source>
</evidence>
<dbReference type="InterPro" id="IPR050179">
    <property type="entry name" value="Trans_hexapeptide_repeat"/>
</dbReference>
<dbReference type="AlphaFoldDB" id="A0A2Z4Y5N8"/>
<dbReference type="GO" id="GO:0019877">
    <property type="term" value="P:diaminopimelate biosynthetic process"/>
    <property type="evidence" value="ECO:0007669"/>
    <property type="project" value="UniProtKB-KW"/>
</dbReference>
<dbReference type="PANTHER" id="PTHR43300:SF10">
    <property type="entry name" value="2,3,4,5-TETRAHYDROPYRIDINE-2,6-DICARBOXYLATE N-ACETYLTRANSFERASE"/>
    <property type="match status" value="1"/>
</dbReference>
<dbReference type="KEGG" id="schv:BRCON_1489"/>
<accession>A0A2Z4Y5N8</accession>
<evidence type="ECO:0000256" key="4">
    <source>
        <dbReference type="ARBA" id="ARBA00022915"/>
    </source>
</evidence>
<sequence length="219" mass="23250">MKIGRGAEIGEYVVIGVPPKGKKDGELKTVIGPKAILRSHTVIYAGNVIGAHFATGHGVLIREENEIGDHVSIGSHSIVEHHVKIGNGVRIHSSAFIPEYSVLEDHAWIGPHVVFTNVLHPLCPEVPKCIKGPYICSGAKIGANATLLPSITVGAMALVAAGSVVTRDVPPRAVVAGNPARIVKTIDDLTCPWDYIASPYTIVESEISEKRGGSPRKQK</sequence>
<dbReference type="InterPro" id="IPR001451">
    <property type="entry name" value="Hexapep"/>
</dbReference>
<dbReference type="InterPro" id="IPR018357">
    <property type="entry name" value="Hexapep_transf_CS"/>
</dbReference>
<evidence type="ECO:0000256" key="5">
    <source>
        <dbReference type="ARBA" id="ARBA00023154"/>
    </source>
</evidence>
<keyword evidence="3" id="KW-0677">Repeat</keyword>
<dbReference type="Proteomes" id="UP000262583">
    <property type="component" value="Chromosome"/>
</dbReference>
<evidence type="ECO:0000256" key="2">
    <source>
        <dbReference type="ARBA" id="ARBA00022679"/>
    </source>
</evidence>